<dbReference type="HOGENOM" id="CLU_3075489_0_0_2"/>
<sequence>MGDKQAFALSMDEWQVVLDALSNTIFNEELTEDARKKAKDLFVRLQKDLPRK</sequence>
<gene>
    <name evidence="1" type="ORF">NVIE_011450</name>
</gene>
<keyword evidence="2" id="KW-1185">Reference proteome</keyword>
<dbReference type="OrthoDB" id="7170at2157"/>
<dbReference type="EMBL" id="CP007536">
    <property type="protein sequence ID" value="AIC15375.1"/>
    <property type="molecule type" value="Genomic_DNA"/>
</dbReference>
<dbReference type="AlphaFoldDB" id="A0A060HJC3"/>
<organism evidence="1 2">
    <name type="scientific">Nitrososphaera viennensis EN76</name>
    <dbReference type="NCBI Taxonomy" id="926571"/>
    <lineage>
        <taxon>Archaea</taxon>
        <taxon>Nitrososphaerota</taxon>
        <taxon>Nitrososphaeria</taxon>
        <taxon>Nitrososphaerales</taxon>
        <taxon>Nitrososphaeraceae</taxon>
        <taxon>Nitrososphaera</taxon>
    </lineage>
</organism>
<accession>A0A060HJC3</accession>
<evidence type="ECO:0000313" key="1">
    <source>
        <dbReference type="EMBL" id="AIC15375.1"/>
    </source>
</evidence>
<reference evidence="1 2" key="1">
    <citation type="journal article" date="2014" name="Int. J. Syst. Evol. Microbiol.">
        <title>Nitrososphaera viennensis gen. nov., sp. nov., an aerobic and mesophilic, ammonia-oxidizing archaeon from soil and a member of the archaeal phylum Thaumarchaeota.</title>
        <authorList>
            <person name="Stieglmeier M."/>
            <person name="Klingl A."/>
            <person name="Alves R.J."/>
            <person name="Rittmann S.K."/>
            <person name="Melcher M."/>
            <person name="Leisch N."/>
            <person name="Schleper C."/>
        </authorList>
    </citation>
    <scope>NUCLEOTIDE SEQUENCE [LARGE SCALE GENOMIC DNA]</scope>
    <source>
        <strain evidence="1">EN76</strain>
    </source>
</reference>
<dbReference type="Proteomes" id="UP000027093">
    <property type="component" value="Chromosome"/>
</dbReference>
<dbReference type="STRING" id="926571.NVIE_011450"/>
<evidence type="ECO:0000313" key="2">
    <source>
        <dbReference type="Proteomes" id="UP000027093"/>
    </source>
</evidence>
<dbReference type="KEGG" id="nvn:NVIE_011450"/>
<dbReference type="GeneID" id="74946403"/>
<proteinExistence type="predicted"/>
<name>A0A060HJC3_9ARCH</name>
<protein>
    <submittedName>
        <fullName evidence="1">Uncharacterized protein</fullName>
    </submittedName>
</protein>
<dbReference type="RefSeq" id="WP_158435110.1">
    <property type="nucleotide sequence ID" value="NZ_CP007536.1"/>
</dbReference>